<keyword evidence="2" id="KW-1185">Reference proteome</keyword>
<evidence type="ECO:0000313" key="1">
    <source>
        <dbReference type="EMBL" id="KDR72359.1"/>
    </source>
</evidence>
<protein>
    <submittedName>
        <fullName evidence="1">Uncharacterized protein</fullName>
    </submittedName>
</protein>
<dbReference type="Proteomes" id="UP000027222">
    <property type="component" value="Unassembled WGS sequence"/>
</dbReference>
<organism evidence="1 2">
    <name type="scientific">Galerina marginata (strain CBS 339.88)</name>
    <dbReference type="NCBI Taxonomy" id="685588"/>
    <lineage>
        <taxon>Eukaryota</taxon>
        <taxon>Fungi</taxon>
        <taxon>Dikarya</taxon>
        <taxon>Basidiomycota</taxon>
        <taxon>Agaricomycotina</taxon>
        <taxon>Agaricomycetes</taxon>
        <taxon>Agaricomycetidae</taxon>
        <taxon>Agaricales</taxon>
        <taxon>Agaricineae</taxon>
        <taxon>Strophariaceae</taxon>
        <taxon>Galerina</taxon>
    </lineage>
</organism>
<reference evidence="2" key="1">
    <citation type="journal article" date="2014" name="Proc. Natl. Acad. Sci. U.S.A.">
        <title>Extensive sampling of basidiomycete genomes demonstrates inadequacy of the white-rot/brown-rot paradigm for wood decay fungi.</title>
        <authorList>
            <person name="Riley R."/>
            <person name="Salamov A.A."/>
            <person name="Brown D.W."/>
            <person name="Nagy L.G."/>
            <person name="Floudas D."/>
            <person name="Held B.W."/>
            <person name="Levasseur A."/>
            <person name="Lombard V."/>
            <person name="Morin E."/>
            <person name="Otillar R."/>
            <person name="Lindquist E.A."/>
            <person name="Sun H."/>
            <person name="LaButti K.M."/>
            <person name="Schmutz J."/>
            <person name="Jabbour D."/>
            <person name="Luo H."/>
            <person name="Baker S.E."/>
            <person name="Pisabarro A.G."/>
            <person name="Walton J.D."/>
            <person name="Blanchette R.A."/>
            <person name="Henrissat B."/>
            <person name="Martin F."/>
            <person name="Cullen D."/>
            <person name="Hibbett D.S."/>
            <person name="Grigoriev I.V."/>
        </authorList>
    </citation>
    <scope>NUCLEOTIDE SEQUENCE [LARGE SCALE GENOMIC DNA]</scope>
    <source>
        <strain evidence="2">CBS 339.88</strain>
    </source>
</reference>
<accession>A0A067SXE3</accession>
<dbReference type="EMBL" id="KL142389">
    <property type="protein sequence ID" value="KDR72359.1"/>
    <property type="molecule type" value="Genomic_DNA"/>
</dbReference>
<evidence type="ECO:0000313" key="2">
    <source>
        <dbReference type="Proteomes" id="UP000027222"/>
    </source>
</evidence>
<dbReference type="AlphaFoldDB" id="A0A067SXE3"/>
<dbReference type="HOGENOM" id="CLU_2671231_0_0_1"/>
<sequence>MTPRKLSPGLLKVHKLVYEDIDVINQLGEERTIKLNSKYEDMNLRPQKSYPGVSVQQWDGENFLNPRCRKISRNR</sequence>
<name>A0A067SXE3_GALM3</name>
<proteinExistence type="predicted"/>
<gene>
    <name evidence="1" type="ORF">GALMADRAFT_253181</name>
</gene>